<evidence type="ECO:0000259" key="7">
    <source>
        <dbReference type="Pfam" id="PF02656"/>
    </source>
</evidence>
<dbReference type="OrthoDB" id="582337at2"/>
<evidence type="ECO:0000256" key="1">
    <source>
        <dbReference type="ARBA" id="ARBA00004651"/>
    </source>
</evidence>
<keyword evidence="2" id="KW-1003">Cell membrane</keyword>
<comment type="subcellular location">
    <subcellularLocation>
        <location evidence="1">Cell membrane</location>
        <topology evidence="1">Multi-pass membrane protein</topology>
    </subcellularLocation>
</comment>
<dbReference type="eggNOG" id="COG2149">
    <property type="taxonomic scope" value="Bacteria"/>
</dbReference>
<gene>
    <name evidence="8" type="ORF">N803_06420</name>
</gene>
<reference evidence="8 9" key="1">
    <citation type="submission" date="2013-08" db="EMBL/GenBank/DDBJ databases">
        <title>The genome sequence of Knoellia subterranea.</title>
        <authorList>
            <person name="Zhu W."/>
            <person name="Wang G."/>
        </authorList>
    </citation>
    <scope>NUCLEOTIDE SEQUENCE [LARGE SCALE GENOMIC DNA]</scope>
    <source>
        <strain evidence="8 9">KCTC 19937</strain>
    </source>
</reference>
<keyword evidence="4 6" id="KW-1133">Transmembrane helix</keyword>
<dbReference type="STRING" id="1385521.N803_06420"/>
<evidence type="ECO:0000256" key="4">
    <source>
        <dbReference type="ARBA" id="ARBA00022989"/>
    </source>
</evidence>
<keyword evidence="5 6" id="KW-0472">Membrane</keyword>
<dbReference type="RefSeq" id="WP_052112431.1">
    <property type="nucleotide sequence ID" value="NZ_AVPK01000018.1"/>
</dbReference>
<dbReference type="PANTHER" id="PTHR34187:SF2">
    <property type="entry name" value="DUF202 DOMAIN-CONTAINING PROTEIN"/>
    <property type="match status" value="1"/>
</dbReference>
<evidence type="ECO:0000313" key="8">
    <source>
        <dbReference type="EMBL" id="KGN35542.1"/>
    </source>
</evidence>
<feature type="transmembrane region" description="Helical" evidence="6">
    <location>
        <begin position="21"/>
        <end position="42"/>
    </location>
</feature>
<proteinExistence type="predicted"/>
<feature type="domain" description="DUF202" evidence="7">
    <location>
        <begin position="13"/>
        <end position="77"/>
    </location>
</feature>
<dbReference type="Pfam" id="PF02656">
    <property type="entry name" value="DUF202"/>
    <property type="match status" value="1"/>
</dbReference>
<dbReference type="GO" id="GO:0005886">
    <property type="term" value="C:plasma membrane"/>
    <property type="evidence" value="ECO:0007669"/>
    <property type="project" value="UniProtKB-SubCell"/>
</dbReference>
<dbReference type="AlphaFoldDB" id="A0A0A0JHP2"/>
<organism evidence="8 9">
    <name type="scientific">Knoellia subterranea KCTC 19937</name>
    <dbReference type="NCBI Taxonomy" id="1385521"/>
    <lineage>
        <taxon>Bacteria</taxon>
        <taxon>Bacillati</taxon>
        <taxon>Actinomycetota</taxon>
        <taxon>Actinomycetes</taxon>
        <taxon>Micrococcales</taxon>
        <taxon>Intrasporangiaceae</taxon>
        <taxon>Knoellia</taxon>
    </lineage>
</organism>
<dbReference type="EMBL" id="AVPK01000018">
    <property type="protein sequence ID" value="KGN35542.1"/>
    <property type="molecule type" value="Genomic_DNA"/>
</dbReference>
<dbReference type="PANTHER" id="PTHR34187">
    <property type="entry name" value="FGR18P"/>
    <property type="match status" value="1"/>
</dbReference>
<evidence type="ECO:0000313" key="9">
    <source>
        <dbReference type="Proteomes" id="UP000030011"/>
    </source>
</evidence>
<protein>
    <recommendedName>
        <fullName evidence="7">DUF202 domain-containing protein</fullName>
    </recommendedName>
</protein>
<evidence type="ECO:0000256" key="3">
    <source>
        <dbReference type="ARBA" id="ARBA00022692"/>
    </source>
</evidence>
<comment type="caution">
    <text evidence="8">The sequence shown here is derived from an EMBL/GenBank/DDBJ whole genome shotgun (WGS) entry which is preliminary data.</text>
</comment>
<evidence type="ECO:0000256" key="2">
    <source>
        <dbReference type="ARBA" id="ARBA00022475"/>
    </source>
</evidence>
<evidence type="ECO:0000256" key="5">
    <source>
        <dbReference type="ARBA" id="ARBA00023136"/>
    </source>
</evidence>
<name>A0A0A0JHP2_9MICO</name>
<keyword evidence="3 6" id="KW-0812">Transmembrane</keyword>
<sequence>MDETHDSQPSRARDHLANERTYLAWLRTAGGVMVLGLAVATFGDATTIYTIAAGAVLIVVGVAGLFYGTRRYRRVNREIEHGEYTTGSGPYPRILDTVGDYAAVGSVAARRAS</sequence>
<feature type="transmembrane region" description="Helical" evidence="6">
    <location>
        <begin position="48"/>
        <end position="67"/>
    </location>
</feature>
<dbReference type="Proteomes" id="UP000030011">
    <property type="component" value="Unassembled WGS sequence"/>
</dbReference>
<evidence type="ECO:0000256" key="6">
    <source>
        <dbReference type="SAM" id="Phobius"/>
    </source>
</evidence>
<accession>A0A0A0JHP2</accession>
<dbReference type="InterPro" id="IPR052053">
    <property type="entry name" value="IM_YidH-like"/>
</dbReference>
<dbReference type="InterPro" id="IPR003807">
    <property type="entry name" value="DUF202"/>
</dbReference>
<keyword evidence="9" id="KW-1185">Reference proteome</keyword>